<accession>A0A4V6J2I5</accession>
<name>A0A4V6J2I5_RAOTE</name>
<dbReference type="AlphaFoldDB" id="A0A4V6J2I5"/>
<evidence type="ECO:0000313" key="2">
    <source>
        <dbReference type="Proteomes" id="UP000339249"/>
    </source>
</evidence>
<sequence length="34" mass="4166">MKFVYMTVWFITAWAISKLVDRLDEYRKKGKNIN</sequence>
<organism evidence="1 2">
    <name type="scientific">Raoultella terrigena</name>
    <name type="common">Klebsiella terrigena</name>
    <dbReference type="NCBI Taxonomy" id="577"/>
    <lineage>
        <taxon>Bacteria</taxon>
        <taxon>Pseudomonadati</taxon>
        <taxon>Pseudomonadota</taxon>
        <taxon>Gammaproteobacteria</taxon>
        <taxon>Enterobacterales</taxon>
        <taxon>Enterobacteriaceae</taxon>
        <taxon>Klebsiella/Raoultella group</taxon>
        <taxon>Raoultella</taxon>
    </lineage>
</organism>
<protein>
    <submittedName>
        <fullName evidence="1">Uncharacterized protein</fullName>
    </submittedName>
</protein>
<dbReference type="Proteomes" id="UP000339249">
    <property type="component" value="Unassembled WGS sequence"/>
</dbReference>
<reference evidence="1 2" key="1">
    <citation type="submission" date="2019-04" db="EMBL/GenBank/DDBJ databases">
        <authorList>
            <consortium name="Pathogen Informatics"/>
        </authorList>
    </citation>
    <scope>NUCLEOTIDE SEQUENCE [LARGE SCALE GENOMIC DNA]</scope>
    <source>
        <strain evidence="1 2">NCTC9185</strain>
    </source>
</reference>
<proteinExistence type="predicted"/>
<dbReference type="EMBL" id="CABDVU010000001">
    <property type="protein sequence ID" value="VTN13734.1"/>
    <property type="molecule type" value="Genomic_DNA"/>
</dbReference>
<gene>
    <name evidence="1" type="ORF">NCTC9185_05776</name>
</gene>
<evidence type="ECO:0000313" key="1">
    <source>
        <dbReference type="EMBL" id="VTN13734.1"/>
    </source>
</evidence>